<evidence type="ECO:0000256" key="1">
    <source>
        <dbReference type="SAM" id="MobiDB-lite"/>
    </source>
</evidence>
<protein>
    <recommendedName>
        <fullName evidence="4">Fibronectin type-III domain-containing protein</fullName>
    </recommendedName>
</protein>
<proteinExistence type="predicted"/>
<evidence type="ECO:0008006" key="4">
    <source>
        <dbReference type="Google" id="ProtNLM"/>
    </source>
</evidence>
<gene>
    <name evidence="2" type="ORF">ACFQJ7_07610</name>
</gene>
<feature type="compositionally biased region" description="Low complexity" evidence="1">
    <location>
        <begin position="41"/>
        <end position="57"/>
    </location>
</feature>
<dbReference type="Proteomes" id="UP001596414">
    <property type="component" value="Unassembled WGS sequence"/>
</dbReference>
<dbReference type="AlphaFoldDB" id="A0ABD5X7B1"/>
<sequence>MRRFGCVLAVVGIVVLAGCAGLSGVTEQETPHESTPERNATEQQTVVTPTQVSTVTPDPKPTSTPTPEWEKDAVASSIENPTKVAIKTYAHNRSEALVRATVTVYDGTGTQQQSFALNGSSKHTISNLEPGTNYTARITEIGWQDMPPVESSFDPGQTDMVEVFTLPNFQQTQKFKWKWRHIHHAYVNDKTLEMKNTSRLVEEREQIIGGGTYDNGDWVSELNLLWVIKSEKFTPVKTASIQNELQLRNWNGNWENAKRFAFNPKYKPAFDPVRGNLIGMESISLKYVDTQKLNDSTVPEPIQFHSIPKQNKGEKVHIFNISMRGYSEWADSDYVFGPRNQARIYVDVKTGHVLRWEARERLANKAGYFDKYQGMNPSIHIIDFYDHGNQSIGIDAEDFPSPKECRAVLTDKFSKPCRKID</sequence>
<dbReference type="PROSITE" id="PS51257">
    <property type="entry name" value="PROKAR_LIPOPROTEIN"/>
    <property type="match status" value="1"/>
</dbReference>
<dbReference type="EMBL" id="JBHSZQ010000011">
    <property type="protein sequence ID" value="MFC7125907.1"/>
    <property type="molecule type" value="Genomic_DNA"/>
</dbReference>
<accession>A0ABD5X7B1</accession>
<reference evidence="2 3" key="1">
    <citation type="journal article" date="2014" name="Int. J. Syst. Evol. Microbiol.">
        <title>Complete genome sequence of Corynebacterium casei LMG S-19264T (=DSM 44701T), isolated from a smear-ripened cheese.</title>
        <authorList>
            <consortium name="US DOE Joint Genome Institute (JGI-PGF)"/>
            <person name="Walter F."/>
            <person name="Albersmeier A."/>
            <person name="Kalinowski J."/>
            <person name="Ruckert C."/>
        </authorList>
    </citation>
    <scope>NUCLEOTIDE SEQUENCE [LARGE SCALE GENOMIC DNA]</scope>
    <source>
        <strain evidence="2 3">CGMCC 4.7215</strain>
    </source>
</reference>
<organism evidence="2 3">
    <name type="scientific">Halovenus rubra</name>
    <dbReference type="NCBI Taxonomy" id="869890"/>
    <lineage>
        <taxon>Archaea</taxon>
        <taxon>Methanobacteriati</taxon>
        <taxon>Methanobacteriota</taxon>
        <taxon>Stenosarchaea group</taxon>
        <taxon>Halobacteria</taxon>
        <taxon>Halobacteriales</taxon>
        <taxon>Haloarculaceae</taxon>
        <taxon>Halovenus</taxon>
    </lineage>
</organism>
<comment type="caution">
    <text evidence="2">The sequence shown here is derived from an EMBL/GenBank/DDBJ whole genome shotgun (WGS) entry which is preliminary data.</text>
</comment>
<evidence type="ECO:0000313" key="3">
    <source>
        <dbReference type="Proteomes" id="UP001596414"/>
    </source>
</evidence>
<dbReference type="RefSeq" id="WP_267638056.1">
    <property type="nucleotide sequence ID" value="NZ_JAODIY010000011.1"/>
</dbReference>
<feature type="compositionally biased region" description="Basic and acidic residues" evidence="1">
    <location>
        <begin position="29"/>
        <end position="40"/>
    </location>
</feature>
<feature type="region of interest" description="Disordered" evidence="1">
    <location>
        <begin position="26"/>
        <end position="70"/>
    </location>
</feature>
<name>A0ABD5X7B1_9EURY</name>
<evidence type="ECO:0000313" key="2">
    <source>
        <dbReference type="EMBL" id="MFC7125907.1"/>
    </source>
</evidence>